<reference evidence="1 2" key="1">
    <citation type="journal article" date="2015" name="Genome Biol.">
        <title>Comparative genomics of Steinernema reveals deeply conserved gene regulatory networks.</title>
        <authorList>
            <person name="Dillman A.R."/>
            <person name="Macchietto M."/>
            <person name="Porter C.F."/>
            <person name="Rogers A."/>
            <person name="Williams B."/>
            <person name="Antoshechkin I."/>
            <person name="Lee M.M."/>
            <person name="Goodwin Z."/>
            <person name="Lu X."/>
            <person name="Lewis E.E."/>
            <person name="Goodrich-Blair H."/>
            <person name="Stock S.P."/>
            <person name="Adams B.J."/>
            <person name="Sternberg P.W."/>
            <person name="Mortazavi A."/>
        </authorList>
    </citation>
    <scope>NUCLEOTIDE SEQUENCE [LARGE SCALE GENOMIC DNA]</scope>
    <source>
        <strain evidence="1 2">ALL</strain>
    </source>
</reference>
<organism evidence="1 2">
    <name type="scientific">Steinernema carpocapsae</name>
    <name type="common">Entomopathogenic nematode</name>
    <dbReference type="NCBI Taxonomy" id="34508"/>
    <lineage>
        <taxon>Eukaryota</taxon>
        <taxon>Metazoa</taxon>
        <taxon>Ecdysozoa</taxon>
        <taxon>Nematoda</taxon>
        <taxon>Chromadorea</taxon>
        <taxon>Rhabditida</taxon>
        <taxon>Tylenchina</taxon>
        <taxon>Panagrolaimomorpha</taxon>
        <taxon>Strongyloidoidea</taxon>
        <taxon>Steinernematidae</taxon>
        <taxon>Steinernema</taxon>
    </lineage>
</organism>
<evidence type="ECO:0000313" key="1">
    <source>
        <dbReference type="EMBL" id="TMS37125.1"/>
    </source>
</evidence>
<dbReference type="EMBL" id="CM016762">
    <property type="protein sequence ID" value="TMS37125.1"/>
    <property type="molecule type" value="Genomic_DNA"/>
</dbReference>
<keyword evidence="2" id="KW-1185">Reference proteome</keyword>
<evidence type="ECO:0000313" key="2">
    <source>
        <dbReference type="Proteomes" id="UP000298663"/>
    </source>
</evidence>
<dbReference type="EMBL" id="AZBU02000001">
    <property type="protein sequence ID" value="TMS37125.1"/>
    <property type="molecule type" value="Genomic_DNA"/>
</dbReference>
<comment type="caution">
    <text evidence="1">The sequence shown here is derived from an EMBL/GenBank/DDBJ whole genome shotgun (WGS) entry which is preliminary data.</text>
</comment>
<protein>
    <submittedName>
        <fullName evidence="1">Uncharacterized protein</fullName>
    </submittedName>
</protein>
<sequence length="77" mass="8868">MRTSDVVRKFATPAGSYRLQKSFIIRSSLNVCQRAILNLSEKLHYLSTPRKSGFLRNERAPCTQDGTLQRLFFDGQF</sequence>
<reference evidence="1 2" key="2">
    <citation type="journal article" date="2019" name="G3 (Bethesda)">
        <title>Hybrid Assembly of the Genome of the Entomopathogenic Nematode Steinernema carpocapsae Identifies the X-Chromosome.</title>
        <authorList>
            <person name="Serra L."/>
            <person name="Macchietto M."/>
            <person name="Macias-Munoz A."/>
            <person name="McGill C.J."/>
            <person name="Rodriguez I.M."/>
            <person name="Rodriguez B."/>
            <person name="Murad R."/>
            <person name="Mortazavi A."/>
        </authorList>
    </citation>
    <scope>NUCLEOTIDE SEQUENCE [LARGE SCALE GENOMIC DNA]</scope>
    <source>
        <strain evidence="1 2">ALL</strain>
    </source>
</reference>
<name>A0A4U8UWD1_STECR</name>
<dbReference type="Proteomes" id="UP000298663">
    <property type="component" value="Chromosome X"/>
</dbReference>
<proteinExistence type="predicted"/>
<accession>A0A4U8UWD1</accession>
<gene>
    <name evidence="1" type="ORF">L596_004125</name>
</gene>
<dbReference type="AlphaFoldDB" id="A0A4U8UWD1"/>